<proteinExistence type="predicted"/>
<comment type="catalytic activity">
    <reaction evidence="8">
        <text>L-seryl-[protein] + ATP = O-phospho-L-seryl-[protein] + ADP + H(+)</text>
        <dbReference type="Rhea" id="RHEA:17989"/>
        <dbReference type="Rhea" id="RHEA-COMP:9863"/>
        <dbReference type="Rhea" id="RHEA-COMP:11604"/>
        <dbReference type="ChEBI" id="CHEBI:15378"/>
        <dbReference type="ChEBI" id="CHEBI:29999"/>
        <dbReference type="ChEBI" id="CHEBI:30616"/>
        <dbReference type="ChEBI" id="CHEBI:83421"/>
        <dbReference type="ChEBI" id="CHEBI:456216"/>
        <dbReference type="EC" id="2.7.11.1"/>
    </reaction>
</comment>
<evidence type="ECO:0000256" key="6">
    <source>
        <dbReference type="ARBA" id="ARBA00022840"/>
    </source>
</evidence>
<dbReference type="Proteomes" id="UP000807785">
    <property type="component" value="Unassembled WGS sequence"/>
</dbReference>
<evidence type="ECO:0000313" key="12">
    <source>
        <dbReference type="EMBL" id="MBK6971865.1"/>
    </source>
</evidence>
<dbReference type="EC" id="2.7.11.1" evidence="1"/>
<evidence type="ECO:0000256" key="8">
    <source>
        <dbReference type="ARBA" id="ARBA00048679"/>
    </source>
</evidence>
<dbReference type="EMBL" id="JADJEV010000001">
    <property type="protein sequence ID" value="MBK6971865.1"/>
    <property type="molecule type" value="Genomic_DNA"/>
</dbReference>
<dbReference type="Gene3D" id="3.30.200.20">
    <property type="entry name" value="Phosphorylase Kinase, domain 1"/>
    <property type="match status" value="1"/>
</dbReference>
<dbReference type="PANTHER" id="PTHR43289:SF6">
    <property type="entry name" value="SERINE_THREONINE-PROTEIN KINASE NEKL-3"/>
    <property type="match status" value="1"/>
</dbReference>
<reference evidence="12" key="1">
    <citation type="submission" date="2020-10" db="EMBL/GenBank/DDBJ databases">
        <title>Connecting structure to function with the recovery of over 1000 high-quality activated sludge metagenome-assembled genomes encoding full-length rRNA genes using long-read sequencing.</title>
        <authorList>
            <person name="Singleton C.M."/>
            <person name="Petriglieri F."/>
            <person name="Kristensen J.M."/>
            <person name="Kirkegaard R.H."/>
            <person name="Michaelsen T.Y."/>
            <person name="Andersen M.H."/>
            <person name="Karst S.M."/>
            <person name="Dueholm M.S."/>
            <person name="Nielsen P.H."/>
            <person name="Albertsen M."/>
        </authorList>
    </citation>
    <scope>NUCLEOTIDE SEQUENCE</scope>
    <source>
        <strain evidence="12">Bjer_18-Q3-R1-45_BAT3C.347</strain>
    </source>
</reference>
<keyword evidence="5 12" id="KW-0418">Kinase</keyword>
<dbReference type="FunFam" id="3.30.200.20:FF:000035">
    <property type="entry name" value="Serine/threonine protein kinase Stk1"/>
    <property type="match status" value="1"/>
</dbReference>
<dbReference type="GO" id="GO:0004674">
    <property type="term" value="F:protein serine/threonine kinase activity"/>
    <property type="evidence" value="ECO:0007669"/>
    <property type="project" value="UniProtKB-KW"/>
</dbReference>
<accession>A0A9D7DW13</accession>
<comment type="catalytic activity">
    <reaction evidence="7">
        <text>L-threonyl-[protein] + ATP = O-phospho-L-threonyl-[protein] + ADP + H(+)</text>
        <dbReference type="Rhea" id="RHEA:46608"/>
        <dbReference type="Rhea" id="RHEA-COMP:11060"/>
        <dbReference type="Rhea" id="RHEA-COMP:11605"/>
        <dbReference type="ChEBI" id="CHEBI:15378"/>
        <dbReference type="ChEBI" id="CHEBI:30013"/>
        <dbReference type="ChEBI" id="CHEBI:30616"/>
        <dbReference type="ChEBI" id="CHEBI:61977"/>
        <dbReference type="ChEBI" id="CHEBI:456216"/>
        <dbReference type="EC" id="2.7.11.1"/>
    </reaction>
</comment>
<dbReference type="SUPFAM" id="SSF56112">
    <property type="entry name" value="Protein kinase-like (PK-like)"/>
    <property type="match status" value="1"/>
</dbReference>
<evidence type="ECO:0000313" key="13">
    <source>
        <dbReference type="Proteomes" id="UP000807785"/>
    </source>
</evidence>
<protein>
    <recommendedName>
        <fullName evidence="1">non-specific serine/threonine protein kinase</fullName>
        <ecNumber evidence="1">2.7.11.1</ecNumber>
    </recommendedName>
</protein>
<evidence type="ECO:0000259" key="11">
    <source>
        <dbReference type="PROSITE" id="PS50011"/>
    </source>
</evidence>
<dbReference type="CDD" id="cd14014">
    <property type="entry name" value="STKc_PknB_like"/>
    <property type="match status" value="1"/>
</dbReference>
<dbReference type="InterPro" id="IPR000719">
    <property type="entry name" value="Prot_kinase_dom"/>
</dbReference>
<sequence length="471" mass="51168">MKHPNQLGKYEITSVLGKGGMGTVYLGQDSIIQRRVALKAIRKDLLEDQGPDVVKRFQNEARAAGRLNHPGIVAIYDYGEDGDFAFIAMEYVEGCELRALLREKVALPVADACGFLLQLLDALDYAHAAGVIHRDIKPSNAMITRTGRLKLADFGIARIDGSSLTRVGTVMGTPGYMAPEHFKHTEVDHRADIFSAGVILYEMLTHERPFAGPTEAIAHRICNEQERKPSEIVPSLPPSFDPVVARALAKSPAARYQSAAEFADAIRRVHESVFSAAATPDVSENTIMITAALMQEPQRVSASHPPNTRSTPSIWRDETLRTIERHLAAFIGPVARLHVRNASVRATDFGQLCTMLAENLDTDADRRSFLSDTRRLAPAATSDTVSRPPAAPGATPLPASGSQRSAPLAPEAIERAARSLAHYIGPIANVLARKAAAVASDERHLYSLLSAHLSGVERDAFLSQAQSSRKR</sequence>
<dbReference type="Pfam" id="PF26309">
    <property type="entry name" value="DUF8082"/>
    <property type="match status" value="2"/>
</dbReference>
<dbReference type="InterPro" id="IPR017441">
    <property type="entry name" value="Protein_kinase_ATP_BS"/>
</dbReference>
<evidence type="ECO:0000256" key="2">
    <source>
        <dbReference type="ARBA" id="ARBA00022527"/>
    </source>
</evidence>
<evidence type="ECO:0000256" key="5">
    <source>
        <dbReference type="ARBA" id="ARBA00022777"/>
    </source>
</evidence>
<name>A0A9D7DW13_9PROT</name>
<feature type="domain" description="Protein kinase" evidence="11">
    <location>
        <begin position="10"/>
        <end position="273"/>
    </location>
</feature>
<evidence type="ECO:0000256" key="1">
    <source>
        <dbReference type="ARBA" id="ARBA00012513"/>
    </source>
</evidence>
<keyword evidence="3" id="KW-0808">Transferase</keyword>
<evidence type="ECO:0000256" key="10">
    <source>
        <dbReference type="SAM" id="MobiDB-lite"/>
    </source>
</evidence>
<feature type="binding site" evidence="9">
    <location>
        <position position="43"/>
    </location>
    <ligand>
        <name>ATP</name>
        <dbReference type="ChEBI" id="CHEBI:30616"/>
    </ligand>
</feature>
<dbReference type="Pfam" id="PF00069">
    <property type="entry name" value="Pkinase"/>
    <property type="match status" value="1"/>
</dbReference>
<dbReference type="PANTHER" id="PTHR43289">
    <property type="entry name" value="MITOGEN-ACTIVATED PROTEIN KINASE KINASE KINASE 20-RELATED"/>
    <property type="match status" value="1"/>
</dbReference>
<evidence type="ECO:0000256" key="9">
    <source>
        <dbReference type="PROSITE-ProRule" id="PRU10141"/>
    </source>
</evidence>
<dbReference type="AlphaFoldDB" id="A0A9D7DW13"/>
<dbReference type="FunFam" id="1.10.510.10:FF:000021">
    <property type="entry name" value="Serine/threonine protein kinase"/>
    <property type="match status" value="1"/>
</dbReference>
<dbReference type="PROSITE" id="PS50011">
    <property type="entry name" value="PROTEIN_KINASE_DOM"/>
    <property type="match status" value="1"/>
</dbReference>
<evidence type="ECO:0000256" key="7">
    <source>
        <dbReference type="ARBA" id="ARBA00047899"/>
    </source>
</evidence>
<dbReference type="PROSITE" id="PS00107">
    <property type="entry name" value="PROTEIN_KINASE_ATP"/>
    <property type="match status" value="1"/>
</dbReference>
<dbReference type="Gene3D" id="1.10.510.10">
    <property type="entry name" value="Transferase(Phosphotransferase) domain 1"/>
    <property type="match status" value="1"/>
</dbReference>
<organism evidence="12 13">
    <name type="scientific">Candidatus Methylophosphatis roskildensis</name>
    <dbReference type="NCBI Taxonomy" id="2899263"/>
    <lineage>
        <taxon>Bacteria</taxon>
        <taxon>Pseudomonadati</taxon>
        <taxon>Pseudomonadota</taxon>
        <taxon>Betaproteobacteria</taxon>
        <taxon>Nitrosomonadales</taxon>
        <taxon>Sterolibacteriaceae</taxon>
        <taxon>Candidatus Methylophosphatis</taxon>
    </lineage>
</organism>
<dbReference type="GO" id="GO:0005524">
    <property type="term" value="F:ATP binding"/>
    <property type="evidence" value="ECO:0007669"/>
    <property type="project" value="UniProtKB-UniRule"/>
</dbReference>
<gene>
    <name evidence="12" type="ORF">IPH26_02480</name>
</gene>
<keyword evidence="4 9" id="KW-0547">Nucleotide-binding</keyword>
<evidence type="ECO:0000256" key="4">
    <source>
        <dbReference type="ARBA" id="ARBA00022741"/>
    </source>
</evidence>
<comment type="caution">
    <text evidence="12">The sequence shown here is derived from an EMBL/GenBank/DDBJ whole genome shotgun (WGS) entry which is preliminary data.</text>
</comment>
<evidence type="ECO:0000256" key="3">
    <source>
        <dbReference type="ARBA" id="ARBA00022679"/>
    </source>
</evidence>
<dbReference type="SMART" id="SM00220">
    <property type="entry name" value="S_TKc"/>
    <property type="match status" value="1"/>
</dbReference>
<dbReference type="InterPro" id="IPR011009">
    <property type="entry name" value="Kinase-like_dom_sf"/>
</dbReference>
<keyword evidence="2 12" id="KW-0723">Serine/threonine-protein kinase</keyword>
<feature type="region of interest" description="Disordered" evidence="10">
    <location>
        <begin position="373"/>
        <end position="407"/>
    </location>
</feature>
<dbReference type="InterPro" id="IPR058395">
    <property type="entry name" value="DUF8082"/>
</dbReference>
<keyword evidence="6 9" id="KW-0067">ATP-binding</keyword>